<accession>A0A9X2SQK1</accession>
<name>A0A9X2SQK1_9PSEU</name>
<protein>
    <submittedName>
        <fullName evidence="1">Uncharacterized protein</fullName>
    </submittedName>
</protein>
<proteinExistence type="predicted"/>
<evidence type="ECO:0000313" key="2">
    <source>
        <dbReference type="Proteomes" id="UP001144096"/>
    </source>
</evidence>
<organism evidence="1 2">
    <name type="scientific">Amycolatopsis iheyensis</name>
    <dbReference type="NCBI Taxonomy" id="2945988"/>
    <lineage>
        <taxon>Bacteria</taxon>
        <taxon>Bacillati</taxon>
        <taxon>Actinomycetota</taxon>
        <taxon>Actinomycetes</taxon>
        <taxon>Pseudonocardiales</taxon>
        <taxon>Pseudonocardiaceae</taxon>
        <taxon>Amycolatopsis</taxon>
    </lineage>
</organism>
<gene>
    <name evidence="1" type="ORF">M8542_38515</name>
</gene>
<dbReference type="RefSeq" id="WP_257925305.1">
    <property type="nucleotide sequence ID" value="NZ_JAMXQV010000027.1"/>
</dbReference>
<dbReference type="EMBL" id="JAMXQV010000027">
    <property type="protein sequence ID" value="MCR6488740.1"/>
    <property type="molecule type" value="Genomic_DNA"/>
</dbReference>
<evidence type="ECO:0000313" key="1">
    <source>
        <dbReference type="EMBL" id="MCR6488740.1"/>
    </source>
</evidence>
<comment type="caution">
    <text evidence="1">The sequence shown here is derived from an EMBL/GenBank/DDBJ whole genome shotgun (WGS) entry which is preliminary data.</text>
</comment>
<dbReference type="Proteomes" id="UP001144096">
    <property type="component" value="Unassembled WGS sequence"/>
</dbReference>
<reference evidence="1" key="1">
    <citation type="submission" date="2022-06" db="EMBL/GenBank/DDBJ databases">
        <title>Amycolatopsis iheyaensis sp. nov., a new species of the genus Amycolatopsis isolated from soil in Iheya island, Japan.</title>
        <authorList>
            <person name="Ngamcharungchit C."/>
            <person name="Kanto H."/>
            <person name="Take A."/>
            <person name="Intra B."/>
            <person name="Matsumoto A."/>
            <person name="Panbangred W."/>
            <person name="Inahashi Y."/>
        </authorList>
    </citation>
    <scope>NUCLEOTIDE SEQUENCE</scope>
    <source>
        <strain evidence="1">OK19-0408</strain>
    </source>
</reference>
<sequence>MAEFACCALPAFYMYGLPVTPSGAERRHRVLFAPNVEVDIDGLWLLDDAE</sequence>
<keyword evidence="2" id="KW-1185">Reference proteome</keyword>
<dbReference type="AlphaFoldDB" id="A0A9X2SQK1"/>